<dbReference type="OrthoDB" id="6752933at2759"/>
<feature type="region of interest" description="Disordered" evidence="2">
    <location>
        <begin position="880"/>
        <end position="939"/>
    </location>
</feature>
<keyword evidence="5" id="KW-1185">Reference proteome</keyword>
<feature type="coiled-coil region" evidence="1">
    <location>
        <begin position="631"/>
        <end position="658"/>
    </location>
</feature>
<feature type="region of interest" description="Disordered" evidence="2">
    <location>
        <begin position="1263"/>
        <end position="1311"/>
    </location>
</feature>
<name>A0A653D375_CALMS</name>
<feature type="compositionally biased region" description="Basic and acidic residues" evidence="2">
    <location>
        <begin position="277"/>
        <end position="290"/>
    </location>
</feature>
<feature type="region of interest" description="Disordered" evidence="2">
    <location>
        <begin position="35"/>
        <end position="80"/>
    </location>
</feature>
<accession>A0A653D375</accession>
<proteinExistence type="predicted"/>
<reference evidence="4 5" key="1">
    <citation type="submission" date="2019-01" db="EMBL/GenBank/DDBJ databases">
        <authorList>
            <person name="Sayadi A."/>
        </authorList>
    </citation>
    <scope>NUCLEOTIDE SEQUENCE [LARGE SCALE GENOMIC DNA]</scope>
</reference>
<evidence type="ECO:0000313" key="4">
    <source>
        <dbReference type="EMBL" id="VEN54621.1"/>
    </source>
</evidence>
<feature type="compositionally biased region" description="Polar residues" evidence="2">
    <location>
        <begin position="1277"/>
        <end position="1286"/>
    </location>
</feature>
<gene>
    <name evidence="4" type="ORF">CALMAC_LOCUS14044</name>
</gene>
<feature type="compositionally biased region" description="Basic residues" evidence="2">
    <location>
        <begin position="43"/>
        <end position="53"/>
    </location>
</feature>
<evidence type="ECO:0000256" key="3">
    <source>
        <dbReference type="SAM" id="SignalP"/>
    </source>
</evidence>
<feature type="region of interest" description="Disordered" evidence="2">
    <location>
        <begin position="275"/>
        <end position="323"/>
    </location>
</feature>
<dbReference type="Proteomes" id="UP000410492">
    <property type="component" value="Unassembled WGS sequence"/>
</dbReference>
<feature type="region of interest" description="Disordered" evidence="2">
    <location>
        <begin position="148"/>
        <end position="169"/>
    </location>
</feature>
<feature type="signal peptide" evidence="3">
    <location>
        <begin position="1"/>
        <end position="19"/>
    </location>
</feature>
<feature type="compositionally biased region" description="Polar residues" evidence="2">
    <location>
        <begin position="1297"/>
        <end position="1311"/>
    </location>
</feature>
<feature type="region of interest" description="Disordered" evidence="2">
    <location>
        <begin position="851"/>
        <end position="870"/>
    </location>
</feature>
<feature type="compositionally biased region" description="Polar residues" evidence="2">
    <location>
        <begin position="718"/>
        <end position="741"/>
    </location>
</feature>
<keyword evidence="3" id="KW-0732">Signal</keyword>
<feature type="region of interest" description="Disordered" evidence="2">
    <location>
        <begin position="715"/>
        <end position="745"/>
    </location>
</feature>
<keyword evidence="1" id="KW-0175">Coiled coil</keyword>
<evidence type="ECO:0000313" key="5">
    <source>
        <dbReference type="Proteomes" id="UP000410492"/>
    </source>
</evidence>
<feature type="compositionally biased region" description="Polar residues" evidence="2">
    <location>
        <begin position="851"/>
        <end position="864"/>
    </location>
</feature>
<feature type="compositionally biased region" description="Basic and acidic residues" evidence="2">
    <location>
        <begin position="409"/>
        <end position="424"/>
    </location>
</feature>
<evidence type="ECO:0000256" key="1">
    <source>
        <dbReference type="SAM" id="Coils"/>
    </source>
</evidence>
<feature type="chain" id="PRO_5024877070" evidence="3">
    <location>
        <begin position="20"/>
        <end position="1311"/>
    </location>
</feature>
<feature type="compositionally biased region" description="Polar residues" evidence="2">
    <location>
        <begin position="63"/>
        <end position="79"/>
    </location>
</feature>
<dbReference type="EMBL" id="CAACVG010009953">
    <property type="protein sequence ID" value="VEN54621.1"/>
    <property type="molecule type" value="Genomic_DNA"/>
</dbReference>
<feature type="region of interest" description="Disordered" evidence="2">
    <location>
        <begin position="363"/>
        <end position="424"/>
    </location>
</feature>
<feature type="compositionally biased region" description="Basic and acidic residues" evidence="2">
    <location>
        <begin position="1263"/>
        <end position="1276"/>
    </location>
</feature>
<evidence type="ECO:0000256" key="2">
    <source>
        <dbReference type="SAM" id="MobiDB-lite"/>
    </source>
</evidence>
<protein>
    <submittedName>
        <fullName evidence="4">Uncharacterized protein</fullName>
    </submittedName>
</protein>
<sequence>MSLFIFPIILFSYISQFETNKIHIGYFSCCESMNDPQRNASGSKKRRNRRKNRKSSESSSQNVTEVNGNNCQPSTSISLEETDKTTSLKIVVEEYTVDSPKELSKDPKSVNKPIKSRSLDDDEMVKIQELSDVSGAEDRNRDNQAIVSEASESEAEQEKLSQPSVPTEIAASEEDCSLRNYLQGLNLSAGPEETPQETYERIATTPLLSIEEEQSLRNFLQGLNLVTGPEEAAQHVYDNTSNESMKQRKARKKAELEQYFLPMTQNPRFLEAISEEASDRDSDREQTDLKKHLKQGTPELDLPPKIPPRPNRDRRRARLNATGEPAVLVDARILDTGNVSQTICSTMKTEEAASNVEVVFLSSGTSTPDEEHSTSSNSYVLEDEKGSSIEDVSTSTLEIENNENENNENEIKENESKEPNNRTELNDLIKTDSKTLNGIKAENDELNKTTKSLSETKTSGECDKTVTANKDITANLLTELTPPPSPEDVCPKNDNTVCSSNEKTIQDDHFINVYNNAPKEDMYKRFIDKHQIKKTEEYCLGSYIKSTENLVKVHNEQSNMRCHEKSTVKKELKDEAIHNSGIKEKETVPRDEKIDRNCSVIKNKEFGNNILERNEVAEALNSTGIINGTTLDRKVSNVDELKNESEKTIQNKTNDNNKHSTSKTVYAKKTVCRINKVSSSNTDTPLPSTNQNLLDETNNVANNGGAGEKSDIVDVKQHTASSETLQKLSSSNKDNVATGNSVEEEKHTLLIEKPTAVSENVNKVLENQAGKALDAPTSTLTQSKSMFKHVIEELQSQPPHPTICKDTVLNSTYNVISDETATAKAEFIRKNVMSPPPRPPMYKFTPINGKTNEVTTQGTTSSPKQEAEGVPIDNKCRTVEIGFSRKDMSPPPRPPMYQEKLPYQCNDHQTNTNEIDRTGKMSLTPPTPPPRSSSSSCSSRGSSLCTAKYNPTTSSASDIASLVAEETHQHRCQPLTLRELCLKCLLELPFGADILQELADTSKSMELCSDFLFSKYSSKFAHKGDITVNDISSDISVGKAVGNMAAERTVPISKEWVESPADRVRRFGRSLDSFAGLSKPTKDWVKSLTEIDILRETEDLEKSKKIHVERNIPISKDWKNTTHNNLDSKTDTPVFRDLIQGMKKTEVLKEMDGEVVIDTSIPITMKSVTKPDAKPSSTEYVIPVTKAWEEKDYRMEETNNRFSESFPVTDIKSTKESCIHREQSTKQQNISSVKEFTVPIRKEWTETRNIEEHQKEVVIPITKDWDQSGKPKESTKLIHQNDIQKTSSKKTEAVKDSISQTEDWLPRNPSQ</sequence>
<organism evidence="4 5">
    <name type="scientific">Callosobruchus maculatus</name>
    <name type="common">Southern cowpea weevil</name>
    <name type="synonym">Pulse bruchid</name>
    <dbReference type="NCBI Taxonomy" id="64391"/>
    <lineage>
        <taxon>Eukaryota</taxon>
        <taxon>Metazoa</taxon>
        <taxon>Ecdysozoa</taxon>
        <taxon>Arthropoda</taxon>
        <taxon>Hexapoda</taxon>
        <taxon>Insecta</taxon>
        <taxon>Pterygota</taxon>
        <taxon>Neoptera</taxon>
        <taxon>Endopterygota</taxon>
        <taxon>Coleoptera</taxon>
        <taxon>Polyphaga</taxon>
        <taxon>Cucujiformia</taxon>
        <taxon>Chrysomeloidea</taxon>
        <taxon>Chrysomelidae</taxon>
        <taxon>Bruchinae</taxon>
        <taxon>Bruchini</taxon>
        <taxon>Callosobruchus</taxon>
    </lineage>
</organism>